<dbReference type="SUPFAM" id="SSF53223">
    <property type="entry name" value="Aminoacid dehydrogenase-like, N-terminal domain"/>
    <property type="match status" value="1"/>
</dbReference>
<protein>
    <submittedName>
        <fullName evidence="3">Glutamate dehydrogenase</fullName>
    </submittedName>
</protein>
<dbReference type="InterPro" id="IPR006096">
    <property type="entry name" value="Glu/Leu/Phe/Val/Trp_DH_C"/>
</dbReference>
<name>A0A6G9GSK0_9ACTN</name>
<dbReference type="AlphaFoldDB" id="A0A6G9GSK0"/>
<dbReference type="GO" id="GO:0006520">
    <property type="term" value="P:amino acid metabolic process"/>
    <property type="evidence" value="ECO:0007669"/>
    <property type="project" value="InterPro"/>
</dbReference>
<evidence type="ECO:0000313" key="4">
    <source>
        <dbReference type="Proteomes" id="UP000501179"/>
    </source>
</evidence>
<evidence type="ECO:0000313" key="3">
    <source>
        <dbReference type="EMBL" id="QIQ00927.1"/>
    </source>
</evidence>
<proteinExistence type="inferred from homology"/>
<evidence type="ECO:0000256" key="1">
    <source>
        <dbReference type="ARBA" id="ARBA00006382"/>
    </source>
</evidence>
<comment type="similarity">
    <text evidence="1">Belongs to the Glu/Leu/Phe/Val dehydrogenases family.</text>
</comment>
<sequence length="355" mass="37191">MTGRTGAGSVRVSRFTGPRGTTLHLAFATCDPARPLPANGGLRVQAGGPGFPDPERLTRRLATEMLLKHQLHRTGFWGAKMLVTGADAVDDALLAAVARVLDAHAGTLYTGADMGVTTADMERLARMTPYVLNAIGSRVAPHTATAFGVWGAIEAWARGPVTGLRVLVHGVGKVGGALARELVAAGASVLTYDTDPGAPDIPGSRPVRDWAAREVDVLVPCSVSDLVDPALAGRLRCGAVIGSANAVLAEEDTTARILRRRGIDHVPTPLTGAGAVIVDSIEHYAPAAFRAASPDRVYAFVRQTVRAAVRDLLDTPPGLAPSAIPHHARDLTPHPFCGLRFPPPTTNDDLQVPNT</sequence>
<dbReference type="Gene3D" id="3.40.50.10860">
    <property type="entry name" value="Leucine Dehydrogenase, chain A, domain 1"/>
    <property type="match status" value="1"/>
</dbReference>
<dbReference type="GO" id="GO:0016639">
    <property type="term" value="F:oxidoreductase activity, acting on the CH-NH2 group of donors, NAD or NADP as acceptor"/>
    <property type="evidence" value="ECO:0007669"/>
    <property type="project" value="InterPro"/>
</dbReference>
<dbReference type="Proteomes" id="UP000501179">
    <property type="component" value="Chromosome"/>
</dbReference>
<dbReference type="PANTHER" id="PTHR42722:SF1">
    <property type="entry name" value="VALINE DEHYDROGENASE"/>
    <property type="match status" value="1"/>
</dbReference>
<dbReference type="InterPro" id="IPR046346">
    <property type="entry name" value="Aminoacid_DH-like_N_sf"/>
</dbReference>
<dbReference type="KEGG" id="slia:HA039_00185"/>
<dbReference type="SMART" id="SM00839">
    <property type="entry name" value="ELFV_dehydrog"/>
    <property type="match status" value="1"/>
</dbReference>
<dbReference type="InterPro" id="IPR016211">
    <property type="entry name" value="Glu/Phe/Leu/Val/Trp_DH_bac/arc"/>
</dbReference>
<dbReference type="InterPro" id="IPR036291">
    <property type="entry name" value="NAD(P)-bd_dom_sf"/>
</dbReference>
<dbReference type="Gene3D" id="3.40.50.720">
    <property type="entry name" value="NAD(P)-binding Rossmann-like Domain"/>
    <property type="match status" value="1"/>
</dbReference>
<evidence type="ECO:0000259" key="2">
    <source>
        <dbReference type="SMART" id="SM00839"/>
    </source>
</evidence>
<gene>
    <name evidence="3" type="ORF">HA039_00185</name>
</gene>
<dbReference type="Pfam" id="PF00208">
    <property type="entry name" value="ELFV_dehydrog"/>
    <property type="match status" value="1"/>
</dbReference>
<feature type="domain" description="Glutamate/phenylalanine/leucine/valine/L-tryptophan dehydrogenase C-terminal" evidence="2">
    <location>
        <begin position="139"/>
        <end position="311"/>
    </location>
</feature>
<dbReference type="RefSeq" id="WP_167022021.1">
    <property type="nucleotide sequence ID" value="NZ_CP050177.1"/>
</dbReference>
<accession>A0A6G9GSK0</accession>
<reference evidence="3 4" key="1">
    <citation type="submission" date="2020-03" db="EMBL/GenBank/DDBJ databases">
        <title>A novel species.</title>
        <authorList>
            <person name="Gao J."/>
        </authorList>
    </citation>
    <scope>NUCLEOTIDE SEQUENCE [LARGE SCALE GENOMIC DNA]</scope>
    <source>
        <strain evidence="3 4">QMT-12</strain>
    </source>
</reference>
<dbReference type="PANTHER" id="PTHR42722">
    <property type="entry name" value="LEUCINE DEHYDROGENASE"/>
    <property type="match status" value="1"/>
</dbReference>
<organism evidence="3 4">
    <name type="scientific">Streptomyces liangshanensis</name>
    <dbReference type="NCBI Taxonomy" id="2717324"/>
    <lineage>
        <taxon>Bacteria</taxon>
        <taxon>Bacillati</taxon>
        <taxon>Actinomycetota</taxon>
        <taxon>Actinomycetes</taxon>
        <taxon>Kitasatosporales</taxon>
        <taxon>Streptomycetaceae</taxon>
        <taxon>Streptomyces</taxon>
    </lineage>
</organism>
<keyword evidence="4" id="KW-1185">Reference proteome</keyword>
<dbReference type="EMBL" id="CP050177">
    <property type="protein sequence ID" value="QIQ00927.1"/>
    <property type="molecule type" value="Genomic_DNA"/>
</dbReference>
<dbReference type="SUPFAM" id="SSF51735">
    <property type="entry name" value="NAD(P)-binding Rossmann-fold domains"/>
    <property type="match status" value="1"/>
</dbReference>